<evidence type="ECO:0000259" key="5">
    <source>
        <dbReference type="PROSITE" id="PS50931"/>
    </source>
</evidence>
<proteinExistence type="inferred from homology"/>
<dbReference type="GO" id="GO:0043565">
    <property type="term" value="F:sequence-specific DNA binding"/>
    <property type="evidence" value="ECO:0007669"/>
    <property type="project" value="TreeGrafter"/>
</dbReference>
<organism evidence="6 7">
    <name type="scientific">Ferrimonas aestuarii</name>
    <dbReference type="NCBI Taxonomy" id="2569539"/>
    <lineage>
        <taxon>Bacteria</taxon>
        <taxon>Pseudomonadati</taxon>
        <taxon>Pseudomonadota</taxon>
        <taxon>Gammaproteobacteria</taxon>
        <taxon>Alteromonadales</taxon>
        <taxon>Ferrimonadaceae</taxon>
        <taxon>Ferrimonas</taxon>
    </lineage>
</organism>
<evidence type="ECO:0000256" key="4">
    <source>
        <dbReference type="ARBA" id="ARBA00023163"/>
    </source>
</evidence>
<dbReference type="SUPFAM" id="SSF53850">
    <property type="entry name" value="Periplasmic binding protein-like II"/>
    <property type="match status" value="1"/>
</dbReference>
<accession>A0A4U1BTQ1</accession>
<protein>
    <submittedName>
        <fullName evidence="6">LysR family transcriptional regulator</fullName>
    </submittedName>
</protein>
<dbReference type="EMBL" id="SWCJ01000001">
    <property type="protein sequence ID" value="TKB58740.1"/>
    <property type="molecule type" value="Genomic_DNA"/>
</dbReference>
<keyword evidence="2" id="KW-0805">Transcription regulation</keyword>
<dbReference type="SUPFAM" id="SSF46785">
    <property type="entry name" value="Winged helix' DNA-binding domain"/>
    <property type="match status" value="1"/>
</dbReference>
<feature type="domain" description="HTH lysR-type" evidence="5">
    <location>
        <begin position="1"/>
        <end position="53"/>
    </location>
</feature>
<dbReference type="Gene3D" id="3.40.190.290">
    <property type="match status" value="1"/>
</dbReference>
<dbReference type="PROSITE" id="PS50931">
    <property type="entry name" value="HTH_LYSR"/>
    <property type="match status" value="1"/>
</dbReference>
<evidence type="ECO:0000256" key="2">
    <source>
        <dbReference type="ARBA" id="ARBA00023015"/>
    </source>
</evidence>
<dbReference type="Pfam" id="PF03466">
    <property type="entry name" value="LysR_substrate"/>
    <property type="match status" value="1"/>
</dbReference>
<dbReference type="AlphaFoldDB" id="A0A4U1BTQ1"/>
<evidence type="ECO:0000256" key="1">
    <source>
        <dbReference type="ARBA" id="ARBA00009437"/>
    </source>
</evidence>
<keyword evidence="3" id="KW-0238">DNA-binding</keyword>
<dbReference type="GO" id="GO:0003700">
    <property type="term" value="F:DNA-binding transcription factor activity"/>
    <property type="evidence" value="ECO:0007669"/>
    <property type="project" value="InterPro"/>
</dbReference>
<dbReference type="Proteomes" id="UP000305675">
    <property type="component" value="Unassembled WGS sequence"/>
</dbReference>
<dbReference type="InterPro" id="IPR058163">
    <property type="entry name" value="LysR-type_TF_proteobact-type"/>
</dbReference>
<dbReference type="InterPro" id="IPR005119">
    <property type="entry name" value="LysR_subst-bd"/>
</dbReference>
<dbReference type="CDD" id="cd08422">
    <property type="entry name" value="PBP2_CrgA_like"/>
    <property type="match status" value="1"/>
</dbReference>
<dbReference type="PANTHER" id="PTHR30537:SF5">
    <property type="entry name" value="HTH-TYPE TRANSCRIPTIONAL ACTIVATOR TTDR-RELATED"/>
    <property type="match status" value="1"/>
</dbReference>
<dbReference type="PANTHER" id="PTHR30537">
    <property type="entry name" value="HTH-TYPE TRANSCRIPTIONAL REGULATOR"/>
    <property type="match status" value="1"/>
</dbReference>
<evidence type="ECO:0000313" key="6">
    <source>
        <dbReference type="EMBL" id="TKB58740.1"/>
    </source>
</evidence>
<sequence>MKLFCSVVEKGSFAKAARSLGVTPAIVGRQIAKLEDELGFILLSRTTRSMQLTPGGKDYYQGAKRIVNEIAQLEDSLSSDHQQNPSGLIRLCAPDGLSHNLIQIIQAFRQQHPQIRFDLILDNGQTRLIEEEIDLSFRLSFDLQDSSMIATKLGTTSFGLYAAPEYLAAKGTPKQFQELDQHDCIHMGSGRYGDVWHLQVNGKVISNRQPWSLVVSSTDALLSTLKMGMGIGLVPSIFAEEAARSNALMPLSELASFPEVGIYALYSTRKHQPYRLTLFLAFVKQWFQKRMSPAASLPSSSRS</sequence>
<dbReference type="Pfam" id="PF00126">
    <property type="entry name" value="HTH_1"/>
    <property type="match status" value="1"/>
</dbReference>
<gene>
    <name evidence="6" type="ORF">FCL42_01785</name>
</gene>
<dbReference type="InterPro" id="IPR036390">
    <property type="entry name" value="WH_DNA-bd_sf"/>
</dbReference>
<keyword evidence="7" id="KW-1185">Reference proteome</keyword>
<dbReference type="GO" id="GO:0006351">
    <property type="term" value="P:DNA-templated transcription"/>
    <property type="evidence" value="ECO:0007669"/>
    <property type="project" value="TreeGrafter"/>
</dbReference>
<dbReference type="Gene3D" id="1.10.10.10">
    <property type="entry name" value="Winged helix-like DNA-binding domain superfamily/Winged helix DNA-binding domain"/>
    <property type="match status" value="1"/>
</dbReference>
<name>A0A4U1BTQ1_9GAMM</name>
<dbReference type="InterPro" id="IPR036388">
    <property type="entry name" value="WH-like_DNA-bd_sf"/>
</dbReference>
<dbReference type="InterPro" id="IPR000847">
    <property type="entry name" value="LysR_HTH_N"/>
</dbReference>
<keyword evidence="4" id="KW-0804">Transcription</keyword>
<comment type="caution">
    <text evidence="6">The sequence shown here is derived from an EMBL/GenBank/DDBJ whole genome shotgun (WGS) entry which is preliminary data.</text>
</comment>
<dbReference type="FunFam" id="1.10.10.10:FF:000001">
    <property type="entry name" value="LysR family transcriptional regulator"/>
    <property type="match status" value="1"/>
</dbReference>
<evidence type="ECO:0000313" key="7">
    <source>
        <dbReference type="Proteomes" id="UP000305675"/>
    </source>
</evidence>
<reference evidence="6 7" key="1">
    <citation type="submission" date="2019-04" db="EMBL/GenBank/DDBJ databases">
        <authorList>
            <person name="Hwang J.C."/>
        </authorList>
    </citation>
    <scope>NUCLEOTIDE SEQUENCE [LARGE SCALE GENOMIC DNA]</scope>
    <source>
        <strain evidence="6 7">IMCC35002</strain>
    </source>
</reference>
<dbReference type="OrthoDB" id="9786526at2"/>
<comment type="similarity">
    <text evidence="1">Belongs to the LysR transcriptional regulatory family.</text>
</comment>
<evidence type="ECO:0000256" key="3">
    <source>
        <dbReference type="ARBA" id="ARBA00023125"/>
    </source>
</evidence>